<name>A0A2A8CXK5_9BACT</name>
<evidence type="ECO:0000313" key="1">
    <source>
        <dbReference type="EMBL" id="PEN13307.1"/>
    </source>
</evidence>
<sequence>MNDHTQTTNTNYASMLKEVRERQNHGDLTGALNELRKALDRAHESHVVTTLEQHLRLPKLLFQMDRREEAGAHKQAALADALAYVADAYGRFLDSHRKDYRHRLERLSSLAVQSRADQVTRRLDDPPDVSAVTSALESAVDAFTPDNGSRIIQKANHELAPLLDTESLPTAG</sequence>
<reference evidence="1 2" key="1">
    <citation type="submission" date="2017-10" db="EMBL/GenBank/DDBJ databases">
        <title>Draft genome of Longibacter Salinarum.</title>
        <authorList>
            <person name="Goh K.M."/>
            <person name="Shamsir M.S."/>
            <person name="Lim S.W."/>
        </authorList>
    </citation>
    <scope>NUCLEOTIDE SEQUENCE [LARGE SCALE GENOMIC DNA]</scope>
    <source>
        <strain evidence="1 2">KCTC 52045</strain>
    </source>
</reference>
<gene>
    <name evidence="1" type="ORF">CRI94_11760</name>
</gene>
<protein>
    <submittedName>
        <fullName evidence="1">Uncharacterized protein</fullName>
    </submittedName>
</protein>
<proteinExistence type="predicted"/>
<comment type="caution">
    <text evidence="1">The sequence shown here is derived from an EMBL/GenBank/DDBJ whole genome shotgun (WGS) entry which is preliminary data.</text>
</comment>
<organism evidence="1 2">
    <name type="scientific">Longibacter salinarum</name>
    <dbReference type="NCBI Taxonomy" id="1850348"/>
    <lineage>
        <taxon>Bacteria</taxon>
        <taxon>Pseudomonadati</taxon>
        <taxon>Rhodothermota</taxon>
        <taxon>Rhodothermia</taxon>
        <taxon>Rhodothermales</taxon>
        <taxon>Salisaetaceae</taxon>
        <taxon>Longibacter</taxon>
    </lineage>
</organism>
<dbReference type="AlphaFoldDB" id="A0A2A8CXK5"/>
<dbReference type="Proteomes" id="UP000220102">
    <property type="component" value="Unassembled WGS sequence"/>
</dbReference>
<dbReference type="RefSeq" id="WP_098075930.1">
    <property type="nucleotide sequence ID" value="NZ_PDEQ01000005.1"/>
</dbReference>
<keyword evidence="2" id="KW-1185">Reference proteome</keyword>
<dbReference type="EMBL" id="PDEQ01000005">
    <property type="protein sequence ID" value="PEN13307.1"/>
    <property type="molecule type" value="Genomic_DNA"/>
</dbReference>
<evidence type="ECO:0000313" key="2">
    <source>
        <dbReference type="Proteomes" id="UP000220102"/>
    </source>
</evidence>
<accession>A0A2A8CXK5</accession>